<dbReference type="Gene3D" id="1.10.630.10">
    <property type="entry name" value="Cytochrome P450"/>
    <property type="match status" value="1"/>
</dbReference>
<keyword evidence="8" id="KW-0812">Transmembrane</keyword>
<dbReference type="Pfam" id="PF00067">
    <property type="entry name" value="p450"/>
    <property type="match status" value="1"/>
</dbReference>
<dbReference type="AlphaFoldDB" id="A0A4Z0YJR9"/>
<dbReference type="GO" id="GO:0005506">
    <property type="term" value="F:iron ion binding"/>
    <property type="evidence" value="ECO:0007669"/>
    <property type="project" value="InterPro"/>
</dbReference>
<accession>A0A4Z0YJR9</accession>
<dbReference type="InterPro" id="IPR001128">
    <property type="entry name" value="Cyt_P450"/>
</dbReference>
<dbReference type="PANTHER" id="PTHR24305:SF157">
    <property type="entry name" value="N-ACETYLTRYPTOPHAN 6-HYDROXYLASE IVOC-RELATED"/>
    <property type="match status" value="1"/>
</dbReference>
<keyword evidence="8" id="KW-0472">Membrane</keyword>
<dbReference type="InterPro" id="IPR036396">
    <property type="entry name" value="Cyt_P450_sf"/>
</dbReference>
<keyword evidence="7" id="KW-0503">Monooxygenase</keyword>
<sequence length="223" mass="25052">MQPGLIEDPKFSPSWYELMVTTTTIAPLFRCFTWFNQLLQLLPASVMEGVYPKGISNMMLGKTGRQYIENIKREMRESPDNKGEQNWSSAFHHLLSSDIPETEKSAERLQAESMIFLLAGTLAGAHTLTFVVFYVLANPILEKRLRAELEGIFSSSVTGDGGEIPAWAELEKLPYLRGCIKEALRLNGLVGNLARCSPDEPVMYKQWKIPKNVSAFARIAIIL</sequence>
<evidence type="ECO:0000256" key="1">
    <source>
        <dbReference type="ARBA" id="ARBA00001971"/>
    </source>
</evidence>
<evidence type="ECO:0000313" key="9">
    <source>
        <dbReference type="EMBL" id="TGJ83737.1"/>
    </source>
</evidence>
<dbReference type="EMBL" id="SKBN01000085">
    <property type="protein sequence ID" value="TGJ83737.1"/>
    <property type="molecule type" value="Genomic_DNA"/>
</dbReference>
<keyword evidence="10" id="KW-1185">Reference proteome</keyword>
<evidence type="ECO:0008006" key="11">
    <source>
        <dbReference type="Google" id="ProtNLM"/>
    </source>
</evidence>
<keyword evidence="3" id="KW-0349">Heme</keyword>
<comment type="caution">
    <text evidence="9">The sequence shown here is derived from an EMBL/GenBank/DDBJ whole genome shotgun (WGS) entry which is preliminary data.</text>
</comment>
<dbReference type="GO" id="GO:0020037">
    <property type="term" value="F:heme binding"/>
    <property type="evidence" value="ECO:0007669"/>
    <property type="project" value="InterPro"/>
</dbReference>
<gene>
    <name evidence="9" type="ORF">E0Z10_g5029</name>
</gene>
<protein>
    <recommendedName>
        <fullName evidence="11">Cytochrome P450</fullName>
    </recommendedName>
</protein>
<keyword evidence="8" id="KW-1133">Transmembrane helix</keyword>
<evidence type="ECO:0000256" key="5">
    <source>
        <dbReference type="ARBA" id="ARBA00023002"/>
    </source>
</evidence>
<dbReference type="PANTHER" id="PTHR24305">
    <property type="entry name" value="CYTOCHROME P450"/>
    <property type="match status" value="1"/>
</dbReference>
<evidence type="ECO:0000256" key="2">
    <source>
        <dbReference type="ARBA" id="ARBA00010617"/>
    </source>
</evidence>
<proteinExistence type="inferred from homology"/>
<comment type="similarity">
    <text evidence="2">Belongs to the cytochrome P450 family.</text>
</comment>
<dbReference type="InterPro" id="IPR050121">
    <property type="entry name" value="Cytochrome_P450_monoxygenase"/>
</dbReference>
<comment type="cofactor">
    <cofactor evidence="1">
        <name>heme</name>
        <dbReference type="ChEBI" id="CHEBI:30413"/>
    </cofactor>
</comment>
<organism evidence="9 10">
    <name type="scientific">Xylaria hypoxylon</name>
    <dbReference type="NCBI Taxonomy" id="37992"/>
    <lineage>
        <taxon>Eukaryota</taxon>
        <taxon>Fungi</taxon>
        <taxon>Dikarya</taxon>
        <taxon>Ascomycota</taxon>
        <taxon>Pezizomycotina</taxon>
        <taxon>Sordariomycetes</taxon>
        <taxon>Xylariomycetidae</taxon>
        <taxon>Xylariales</taxon>
        <taxon>Xylariaceae</taxon>
        <taxon>Xylaria</taxon>
    </lineage>
</organism>
<keyword evidence="5" id="KW-0560">Oxidoreductase</keyword>
<dbReference type="OrthoDB" id="3945418at2759"/>
<dbReference type="Proteomes" id="UP000297716">
    <property type="component" value="Unassembled WGS sequence"/>
</dbReference>
<name>A0A4Z0YJR9_9PEZI</name>
<evidence type="ECO:0000256" key="7">
    <source>
        <dbReference type="ARBA" id="ARBA00023033"/>
    </source>
</evidence>
<keyword evidence="4" id="KW-0479">Metal-binding</keyword>
<dbReference type="SUPFAM" id="SSF48264">
    <property type="entry name" value="Cytochrome P450"/>
    <property type="match status" value="1"/>
</dbReference>
<dbReference type="STRING" id="37992.A0A4Z0YJR9"/>
<evidence type="ECO:0000256" key="4">
    <source>
        <dbReference type="ARBA" id="ARBA00022723"/>
    </source>
</evidence>
<dbReference type="GO" id="GO:0016705">
    <property type="term" value="F:oxidoreductase activity, acting on paired donors, with incorporation or reduction of molecular oxygen"/>
    <property type="evidence" value="ECO:0007669"/>
    <property type="project" value="InterPro"/>
</dbReference>
<dbReference type="GO" id="GO:0004497">
    <property type="term" value="F:monooxygenase activity"/>
    <property type="evidence" value="ECO:0007669"/>
    <property type="project" value="UniProtKB-KW"/>
</dbReference>
<evidence type="ECO:0000256" key="6">
    <source>
        <dbReference type="ARBA" id="ARBA00023004"/>
    </source>
</evidence>
<evidence type="ECO:0000256" key="3">
    <source>
        <dbReference type="ARBA" id="ARBA00022617"/>
    </source>
</evidence>
<feature type="transmembrane region" description="Helical" evidence="8">
    <location>
        <begin position="114"/>
        <end position="136"/>
    </location>
</feature>
<evidence type="ECO:0000256" key="8">
    <source>
        <dbReference type="SAM" id="Phobius"/>
    </source>
</evidence>
<reference evidence="9 10" key="1">
    <citation type="submission" date="2019-03" db="EMBL/GenBank/DDBJ databases">
        <title>Draft genome sequence of Xylaria hypoxylon DSM 108379, a ubiquitous saprotrophic-parasitic fungi on hardwood.</title>
        <authorList>
            <person name="Buettner E."/>
            <person name="Leonhardt S."/>
            <person name="Gebauer A.M."/>
            <person name="Liers C."/>
            <person name="Hofrichter M."/>
            <person name="Kellner H."/>
        </authorList>
    </citation>
    <scope>NUCLEOTIDE SEQUENCE [LARGE SCALE GENOMIC DNA]</scope>
    <source>
        <strain evidence="9 10">DSM 108379</strain>
    </source>
</reference>
<keyword evidence="6" id="KW-0408">Iron</keyword>
<evidence type="ECO:0000313" key="10">
    <source>
        <dbReference type="Proteomes" id="UP000297716"/>
    </source>
</evidence>